<dbReference type="Gene3D" id="1.10.10.60">
    <property type="entry name" value="Homeodomain-like"/>
    <property type="match status" value="2"/>
</dbReference>
<dbReference type="SMART" id="SM00342">
    <property type="entry name" value="HTH_ARAC"/>
    <property type="match status" value="1"/>
</dbReference>
<keyword evidence="2" id="KW-0805">Transcription regulation</keyword>
<dbReference type="GO" id="GO:0043565">
    <property type="term" value="F:sequence-specific DNA binding"/>
    <property type="evidence" value="ECO:0007669"/>
    <property type="project" value="InterPro"/>
</dbReference>
<proteinExistence type="predicted"/>
<dbReference type="InterPro" id="IPR009057">
    <property type="entry name" value="Homeodomain-like_sf"/>
</dbReference>
<gene>
    <name evidence="9" type="ORF">HA039_15525</name>
</gene>
<evidence type="ECO:0000256" key="1">
    <source>
        <dbReference type="ARBA" id="ARBA00022491"/>
    </source>
</evidence>
<dbReference type="Pfam" id="PF12833">
    <property type="entry name" value="HTH_18"/>
    <property type="match status" value="1"/>
</dbReference>
<keyword evidence="3" id="KW-0238">DNA-binding</keyword>
<dbReference type="SUPFAM" id="SSF46689">
    <property type="entry name" value="Homeodomain-like"/>
    <property type="match status" value="1"/>
</dbReference>
<evidence type="ECO:0000256" key="3">
    <source>
        <dbReference type="ARBA" id="ARBA00023125"/>
    </source>
</evidence>
<dbReference type="RefSeq" id="WP_167029610.1">
    <property type="nucleotide sequence ID" value="NZ_CP050177.1"/>
</dbReference>
<organism evidence="9 10">
    <name type="scientific">Streptomyces liangshanensis</name>
    <dbReference type="NCBI Taxonomy" id="2717324"/>
    <lineage>
        <taxon>Bacteria</taxon>
        <taxon>Bacillati</taxon>
        <taxon>Actinomycetota</taxon>
        <taxon>Actinomycetes</taxon>
        <taxon>Kitasatosporales</taxon>
        <taxon>Streptomycetaceae</taxon>
        <taxon>Streptomyces</taxon>
    </lineage>
</organism>
<dbReference type="PROSITE" id="PS01124">
    <property type="entry name" value="HTH_ARAC_FAMILY_2"/>
    <property type="match status" value="1"/>
</dbReference>
<dbReference type="Gene3D" id="2.60.120.10">
    <property type="entry name" value="Jelly Rolls"/>
    <property type="match status" value="1"/>
</dbReference>
<evidence type="ECO:0000313" key="10">
    <source>
        <dbReference type="Proteomes" id="UP000501179"/>
    </source>
</evidence>
<evidence type="ECO:0000313" key="9">
    <source>
        <dbReference type="EMBL" id="QIQ03547.1"/>
    </source>
</evidence>
<keyword evidence="4" id="KW-0804">Transcription</keyword>
<keyword evidence="10" id="KW-1185">Reference proteome</keyword>
<dbReference type="FunFam" id="1.10.10.60:FF:000132">
    <property type="entry name" value="AraC family transcriptional regulator"/>
    <property type="match status" value="1"/>
</dbReference>
<evidence type="ECO:0000256" key="6">
    <source>
        <dbReference type="ARBA" id="ARBA00079449"/>
    </source>
</evidence>
<dbReference type="InterPro" id="IPR018060">
    <property type="entry name" value="HTH_AraC"/>
</dbReference>
<dbReference type="InterPro" id="IPR011051">
    <property type="entry name" value="RmlC_Cupin_sf"/>
</dbReference>
<accession>A0A6G9H091</accession>
<dbReference type="PANTHER" id="PTHR11019:SF199">
    <property type="entry name" value="HTH-TYPE TRANSCRIPTIONAL REGULATOR NIMR"/>
    <property type="match status" value="1"/>
</dbReference>
<dbReference type="KEGG" id="slia:HA039_15525"/>
<dbReference type="GO" id="GO:0003700">
    <property type="term" value="F:DNA-binding transcription factor activity"/>
    <property type="evidence" value="ECO:0007669"/>
    <property type="project" value="InterPro"/>
</dbReference>
<dbReference type="CDD" id="cd06124">
    <property type="entry name" value="cupin_NimR-like_N"/>
    <property type="match status" value="1"/>
</dbReference>
<dbReference type="AlphaFoldDB" id="A0A6G9H091"/>
<feature type="region of interest" description="Disordered" evidence="7">
    <location>
        <begin position="251"/>
        <end position="270"/>
    </location>
</feature>
<dbReference type="InterPro" id="IPR003313">
    <property type="entry name" value="AraC-bd"/>
</dbReference>
<evidence type="ECO:0000256" key="7">
    <source>
        <dbReference type="SAM" id="MobiDB-lite"/>
    </source>
</evidence>
<evidence type="ECO:0000256" key="4">
    <source>
        <dbReference type="ARBA" id="ARBA00023163"/>
    </source>
</evidence>
<keyword evidence="1" id="KW-0678">Repressor</keyword>
<protein>
    <recommendedName>
        <fullName evidence="5">HTH-type transcriptional regulator RipA</fullName>
    </recommendedName>
    <alternativeName>
        <fullName evidence="6">Repressor of iron proteins A</fullName>
    </alternativeName>
</protein>
<dbReference type="PANTHER" id="PTHR11019">
    <property type="entry name" value="HTH-TYPE TRANSCRIPTIONAL REGULATOR NIMR"/>
    <property type="match status" value="1"/>
</dbReference>
<dbReference type="Proteomes" id="UP000501179">
    <property type="component" value="Chromosome"/>
</dbReference>
<dbReference type="EMBL" id="CP050177">
    <property type="protein sequence ID" value="QIQ03547.1"/>
    <property type="molecule type" value="Genomic_DNA"/>
</dbReference>
<dbReference type="InterPro" id="IPR014710">
    <property type="entry name" value="RmlC-like_jellyroll"/>
</dbReference>
<reference evidence="9 10" key="1">
    <citation type="submission" date="2020-03" db="EMBL/GenBank/DDBJ databases">
        <title>A novel species.</title>
        <authorList>
            <person name="Gao J."/>
        </authorList>
    </citation>
    <scope>NUCLEOTIDE SEQUENCE [LARGE SCALE GENOMIC DNA]</scope>
    <source>
        <strain evidence="9 10">QMT-12</strain>
    </source>
</reference>
<name>A0A6G9H091_9ACTN</name>
<evidence type="ECO:0000256" key="2">
    <source>
        <dbReference type="ARBA" id="ARBA00023015"/>
    </source>
</evidence>
<evidence type="ECO:0000256" key="5">
    <source>
        <dbReference type="ARBA" id="ARBA00074140"/>
    </source>
</evidence>
<sequence>MRETRHLDPVERGRIVLAHGQRLPTHAHDRGHLVYSATGVLSVTTAGGTWIAPPTRVAWTPAAFEHHHTAHGSADMRILFLYEALAARLPAHPAVLTVSGLAREALLALTAEEADTGGRAPEAVDRLHAVVVDELTAAPEQPLHLPEPADDRLRALTGILYADPANQQTLAELGARVGASERTLSRLFGQELRMSFHQWRTQLRVHHALTLLAARKSVTDTALACGWANPTSFIEAFATLVGETPGRYRTRQLPTGGGQALGEHRFSGSR</sequence>
<evidence type="ECO:0000259" key="8">
    <source>
        <dbReference type="PROSITE" id="PS01124"/>
    </source>
</evidence>
<dbReference type="SUPFAM" id="SSF51182">
    <property type="entry name" value="RmlC-like cupins"/>
    <property type="match status" value="1"/>
</dbReference>
<dbReference type="Pfam" id="PF02311">
    <property type="entry name" value="AraC_binding"/>
    <property type="match status" value="1"/>
</dbReference>
<feature type="domain" description="HTH araC/xylS-type" evidence="8">
    <location>
        <begin position="154"/>
        <end position="251"/>
    </location>
</feature>